<comment type="caution">
    <text evidence="1">The sequence shown here is derived from an EMBL/GenBank/DDBJ whole genome shotgun (WGS) entry which is preliminary data.</text>
</comment>
<dbReference type="Proteomes" id="UP000275267">
    <property type="component" value="Unassembled WGS sequence"/>
</dbReference>
<dbReference type="STRING" id="4540.A0A3L6QLI3"/>
<evidence type="ECO:0000313" key="2">
    <source>
        <dbReference type="Proteomes" id="UP000275267"/>
    </source>
</evidence>
<protein>
    <recommendedName>
        <fullName evidence="3">F-box protein</fullName>
    </recommendedName>
</protein>
<accession>A0A3L6QLI3</accession>
<reference evidence="2" key="1">
    <citation type="journal article" date="2019" name="Nat. Commun.">
        <title>The genome of broomcorn millet.</title>
        <authorList>
            <person name="Zou C."/>
            <person name="Miki D."/>
            <person name="Li D."/>
            <person name="Tang Q."/>
            <person name="Xiao L."/>
            <person name="Rajput S."/>
            <person name="Deng P."/>
            <person name="Jia W."/>
            <person name="Huang R."/>
            <person name="Zhang M."/>
            <person name="Sun Y."/>
            <person name="Hu J."/>
            <person name="Fu X."/>
            <person name="Schnable P.S."/>
            <person name="Li F."/>
            <person name="Zhang H."/>
            <person name="Feng B."/>
            <person name="Zhu X."/>
            <person name="Liu R."/>
            <person name="Schnable J.C."/>
            <person name="Zhu J.-K."/>
            <person name="Zhang H."/>
        </authorList>
    </citation>
    <scope>NUCLEOTIDE SEQUENCE [LARGE SCALE GENOMIC DNA]</scope>
</reference>
<sequence length="93" mass="10065">MLRVLELRVDSAAADKSGHLDCIGAAAGLKELWLWGLTMAGTRVWGWMERLRVLEVSGAVLREAAVNGAVAACPNLADLEVKVFSWISRQGDD</sequence>
<dbReference type="AlphaFoldDB" id="A0A3L6QLI3"/>
<keyword evidence="2" id="KW-1185">Reference proteome</keyword>
<dbReference type="EMBL" id="PQIB02000012">
    <property type="protein sequence ID" value="RLM80662.1"/>
    <property type="molecule type" value="Genomic_DNA"/>
</dbReference>
<proteinExistence type="predicted"/>
<organism evidence="1 2">
    <name type="scientific">Panicum miliaceum</name>
    <name type="common">Proso millet</name>
    <name type="synonym">Broomcorn millet</name>
    <dbReference type="NCBI Taxonomy" id="4540"/>
    <lineage>
        <taxon>Eukaryota</taxon>
        <taxon>Viridiplantae</taxon>
        <taxon>Streptophyta</taxon>
        <taxon>Embryophyta</taxon>
        <taxon>Tracheophyta</taxon>
        <taxon>Spermatophyta</taxon>
        <taxon>Magnoliopsida</taxon>
        <taxon>Liliopsida</taxon>
        <taxon>Poales</taxon>
        <taxon>Poaceae</taxon>
        <taxon>PACMAD clade</taxon>
        <taxon>Panicoideae</taxon>
        <taxon>Panicodae</taxon>
        <taxon>Paniceae</taxon>
        <taxon>Panicinae</taxon>
        <taxon>Panicum</taxon>
        <taxon>Panicum sect. Panicum</taxon>
    </lineage>
</organism>
<evidence type="ECO:0008006" key="3">
    <source>
        <dbReference type="Google" id="ProtNLM"/>
    </source>
</evidence>
<gene>
    <name evidence="1" type="ORF">C2845_PM12G09370</name>
</gene>
<name>A0A3L6QLI3_PANMI</name>
<evidence type="ECO:0000313" key="1">
    <source>
        <dbReference type="EMBL" id="RLM80662.1"/>
    </source>
</evidence>